<keyword evidence="2" id="KW-0378">Hydrolase</keyword>
<comment type="cofactor">
    <cofactor evidence="1">
        <name>Mg(2+)</name>
        <dbReference type="ChEBI" id="CHEBI:18420"/>
    </cofactor>
    <text evidence="1">Binds 2 magnesium ions per subunit.</text>
</comment>
<feature type="binding site" evidence="1">
    <location>
        <position position="80"/>
    </location>
    <ligand>
        <name>Mg(2+)</name>
        <dbReference type="ChEBI" id="CHEBI:18420"/>
        <label>1</label>
    </ligand>
</feature>
<reference evidence="2 3" key="1">
    <citation type="submission" date="2018-10" db="EMBL/GenBank/DDBJ databases">
        <title>Genomic Encyclopedia of Type Strains, Phase IV (KMG-IV): sequencing the most valuable type-strain genomes for metagenomic binning, comparative biology and taxonomic classification.</title>
        <authorList>
            <person name="Goeker M."/>
        </authorList>
    </citation>
    <scope>NUCLEOTIDE SEQUENCE [LARGE SCALE GENOMIC DNA]</scope>
    <source>
        <strain evidence="2 3">DSM 23841</strain>
    </source>
</reference>
<dbReference type="GO" id="GO:0046872">
    <property type="term" value="F:metal ion binding"/>
    <property type="evidence" value="ECO:0007669"/>
    <property type="project" value="UniProtKB-KW"/>
</dbReference>
<name>A0A495VNH4_9RHOO</name>
<comment type="caution">
    <text evidence="2">The sequence shown here is derived from an EMBL/GenBank/DDBJ whole genome shotgun (WGS) entry which is preliminary data.</text>
</comment>
<dbReference type="InterPro" id="IPR050792">
    <property type="entry name" value="ADP-ribosylglycohydrolase"/>
</dbReference>
<dbReference type="GO" id="GO:0016787">
    <property type="term" value="F:hydrolase activity"/>
    <property type="evidence" value="ECO:0007669"/>
    <property type="project" value="UniProtKB-KW"/>
</dbReference>
<dbReference type="InterPro" id="IPR005502">
    <property type="entry name" value="Ribosyl_crysJ1"/>
</dbReference>
<feature type="binding site" evidence="1">
    <location>
        <position position="265"/>
    </location>
    <ligand>
        <name>Mg(2+)</name>
        <dbReference type="ChEBI" id="CHEBI:18420"/>
        <label>1</label>
    </ligand>
</feature>
<keyword evidence="1" id="KW-0460">Magnesium</keyword>
<dbReference type="Proteomes" id="UP000270626">
    <property type="component" value="Unassembled WGS sequence"/>
</dbReference>
<feature type="binding site" evidence="1">
    <location>
        <position position="267"/>
    </location>
    <ligand>
        <name>Mg(2+)</name>
        <dbReference type="ChEBI" id="CHEBI:18420"/>
        <label>1</label>
    </ligand>
</feature>
<dbReference type="AlphaFoldDB" id="A0A495VNH4"/>
<dbReference type="Pfam" id="PF03747">
    <property type="entry name" value="ADP_ribosyl_GH"/>
    <property type="match status" value="1"/>
</dbReference>
<evidence type="ECO:0000256" key="1">
    <source>
        <dbReference type="PIRSR" id="PIRSR605502-1"/>
    </source>
</evidence>
<organism evidence="2 3">
    <name type="scientific">Azonexus fungiphilus</name>
    <dbReference type="NCBI Taxonomy" id="146940"/>
    <lineage>
        <taxon>Bacteria</taxon>
        <taxon>Pseudomonadati</taxon>
        <taxon>Pseudomonadota</taxon>
        <taxon>Betaproteobacteria</taxon>
        <taxon>Rhodocyclales</taxon>
        <taxon>Azonexaceae</taxon>
        <taxon>Azonexus</taxon>
    </lineage>
</organism>
<protein>
    <submittedName>
        <fullName evidence="2">ADP-ribosyl-[dinitrogen reductase] hydrolase</fullName>
    </submittedName>
</protein>
<dbReference type="InterPro" id="IPR036705">
    <property type="entry name" value="Ribosyl_crysJ1_sf"/>
</dbReference>
<feature type="binding site" evidence="1">
    <location>
        <position position="79"/>
    </location>
    <ligand>
        <name>Mg(2+)</name>
        <dbReference type="ChEBI" id="CHEBI:18420"/>
        <label>1</label>
    </ligand>
</feature>
<feature type="binding site" evidence="1">
    <location>
        <position position="78"/>
    </location>
    <ligand>
        <name>Mg(2+)</name>
        <dbReference type="ChEBI" id="CHEBI:18420"/>
        <label>1</label>
    </ligand>
</feature>
<feature type="binding site" evidence="1">
    <location>
        <position position="268"/>
    </location>
    <ligand>
        <name>Mg(2+)</name>
        <dbReference type="ChEBI" id="CHEBI:18420"/>
        <label>1</label>
    </ligand>
</feature>
<dbReference type="SUPFAM" id="SSF101478">
    <property type="entry name" value="ADP-ribosylglycohydrolase"/>
    <property type="match status" value="1"/>
</dbReference>
<gene>
    <name evidence="2" type="ORF">DFR40_3106</name>
</gene>
<dbReference type="Gene3D" id="1.10.4080.10">
    <property type="entry name" value="ADP-ribosylation/Crystallin J1"/>
    <property type="match status" value="1"/>
</dbReference>
<dbReference type="PANTHER" id="PTHR16222">
    <property type="entry name" value="ADP-RIBOSYLGLYCOHYDROLASE"/>
    <property type="match status" value="1"/>
</dbReference>
<evidence type="ECO:0000313" key="2">
    <source>
        <dbReference type="EMBL" id="RKT49963.1"/>
    </source>
</evidence>
<dbReference type="InterPro" id="IPR013479">
    <property type="entry name" value="ADP-ribosyl_diN_reduct_hydro"/>
</dbReference>
<accession>A0A495VNH4</accession>
<dbReference type="PANTHER" id="PTHR16222:SF12">
    <property type="entry name" value="ADP-RIBOSYLGLYCOHYDROLASE-RELATED"/>
    <property type="match status" value="1"/>
</dbReference>
<dbReference type="EMBL" id="RBXP01000019">
    <property type="protein sequence ID" value="RKT49963.1"/>
    <property type="molecule type" value="Genomic_DNA"/>
</dbReference>
<dbReference type="OrthoDB" id="9798107at2"/>
<dbReference type="RefSeq" id="WP_121459377.1">
    <property type="nucleotide sequence ID" value="NZ_RBXP01000019.1"/>
</dbReference>
<keyword evidence="3" id="KW-1185">Reference proteome</keyword>
<evidence type="ECO:0000313" key="3">
    <source>
        <dbReference type="Proteomes" id="UP000270626"/>
    </source>
</evidence>
<proteinExistence type="predicted"/>
<keyword evidence="1" id="KW-0479">Metal-binding</keyword>
<dbReference type="NCBIfam" id="TIGR02662">
    <property type="entry name" value="dinitro_DRAG"/>
    <property type="match status" value="1"/>
</dbReference>
<sequence>MFWTGELIARNAPVRRRVSSERTPLVERAVAAYVGLAIGDALGATVEFMTPKEIRAHHGVHDQISGGGWLRLKPGQVTDDTTMALALGEAILAAGRVDALAIADAFDAWMRAKPVDIGNTVRRNLVAFRTSRNPQAPASEHDAGNGAAMRCLPVALACHGQPPETVISASRAQAHVTHHNALSDAACETLIFMVQDFLAGRSAHDVERQRLGPLVAAHPVFAWDRKHCENPGGYVVDTLRAVFQSFYATECFEDCLIDIVNRGGDADTTGAIAGMLAGARYGLAAIPRRWLRALDEVTRVRCEKQAEALIRLAESQH</sequence>